<evidence type="ECO:0000313" key="1">
    <source>
        <dbReference type="EMBL" id="SVE44536.1"/>
    </source>
</evidence>
<dbReference type="EMBL" id="UINC01217784">
    <property type="protein sequence ID" value="SVE44536.1"/>
    <property type="molecule type" value="Genomic_DNA"/>
</dbReference>
<reference evidence="1" key="1">
    <citation type="submission" date="2018-05" db="EMBL/GenBank/DDBJ databases">
        <authorList>
            <person name="Lanie J.A."/>
            <person name="Ng W.-L."/>
            <person name="Kazmierczak K.M."/>
            <person name="Andrzejewski T.M."/>
            <person name="Davidsen T.M."/>
            <person name="Wayne K.J."/>
            <person name="Tettelin H."/>
            <person name="Glass J.I."/>
            <person name="Rusch D."/>
            <person name="Podicherti R."/>
            <person name="Tsui H.-C.T."/>
            <person name="Winkler M.E."/>
        </authorList>
    </citation>
    <scope>NUCLEOTIDE SEQUENCE</scope>
</reference>
<organism evidence="1">
    <name type="scientific">marine metagenome</name>
    <dbReference type="NCBI Taxonomy" id="408172"/>
    <lineage>
        <taxon>unclassified sequences</taxon>
        <taxon>metagenomes</taxon>
        <taxon>ecological metagenomes</taxon>
    </lineage>
</organism>
<protein>
    <submittedName>
        <fullName evidence="1">Uncharacterized protein</fullName>
    </submittedName>
</protein>
<dbReference type="AlphaFoldDB" id="A0A383DJ58"/>
<proteinExistence type="predicted"/>
<gene>
    <name evidence="1" type="ORF">METZ01_LOCUS497390</name>
</gene>
<name>A0A383DJ58_9ZZZZ</name>
<sequence length="34" mass="3901">MPKHRHLITLSIVVGLSLQIVYSNNGEHKTEEEK</sequence>
<accession>A0A383DJ58</accession>